<dbReference type="RefSeq" id="WP_078814724.1">
    <property type="nucleotide sequence ID" value="NZ_FUYE01000013.1"/>
</dbReference>
<evidence type="ECO:0000313" key="4">
    <source>
        <dbReference type="Proteomes" id="UP000190774"/>
    </source>
</evidence>
<accession>A0A1T4YJQ9</accession>
<keyword evidence="4" id="KW-1185">Reference proteome</keyword>
<evidence type="ECO:0000259" key="2">
    <source>
        <dbReference type="Pfam" id="PF18160"/>
    </source>
</evidence>
<organism evidence="3 4">
    <name type="scientific">Prosthecobacter debontii</name>
    <dbReference type="NCBI Taxonomy" id="48467"/>
    <lineage>
        <taxon>Bacteria</taxon>
        <taxon>Pseudomonadati</taxon>
        <taxon>Verrucomicrobiota</taxon>
        <taxon>Verrucomicrobiia</taxon>
        <taxon>Verrucomicrobiales</taxon>
        <taxon>Verrucomicrobiaceae</taxon>
        <taxon>Prosthecobacter</taxon>
    </lineage>
</organism>
<feature type="domain" description="SMODS and SLOG-associating 2TM effector" evidence="2">
    <location>
        <begin position="31"/>
        <end position="220"/>
    </location>
</feature>
<keyword evidence="1" id="KW-1133">Transmembrane helix</keyword>
<feature type="transmembrane region" description="Helical" evidence="1">
    <location>
        <begin position="207"/>
        <end position="225"/>
    </location>
</feature>
<dbReference type="Proteomes" id="UP000190774">
    <property type="component" value="Unassembled WGS sequence"/>
</dbReference>
<evidence type="ECO:0000256" key="1">
    <source>
        <dbReference type="SAM" id="Phobius"/>
    </source>
</evidence>
<dbReference type="InterPro" id="IPR041115">
    <property type="entry name" value="SLATT_5"/>
</dbReference>
<dbReference type="EMBL" id="FUYE01000013">
    <property type="protein sequence ID" value="SKB02087.1"/>
    <property type="molecule type" value="Genomic_DNA"/>
</dbReference>
<sequence>MPKSSDHSTQLVPTDSKQVLASYLQENDWSKELNYKLWVTKGSRFCAAQRLEKISDASTTAITFLTAYLIIIGLVPVFMPSVNEKVPPSLLGLSSVGISILVLAYSLLESSRRYALRSYLYHDCAIQVGKLYDALRQAKELEEDSTKRASAIRQITQDYERTLDRYENHTPIDYDIFKTQKPDYFKLSFRERWGTYLRAYYQTTFKYHLLIVLPPITVVALYWLLE</sequence>
<proteinExistence type="predicted"/>
<keyword evidence="1" id="KW-0472">Membrane</keyword>
<dbReference type="NCBIfam" id="NF033631">
    <property type="entry name" value="SLATT_5"/>
    <property type="match status" value="1"/>
</dbReference>
<dbReference type="AlphaFoldDB" id="A0A1T4YJQ9"/>
<dbReference type="STRING" id="48467.SAMN02745166_03538"/>
<reference evidence="4" key="1">
    <citation type="submission" date="2017-02" db="EMBL/GenBank/DDBJ databases">
        <authorList>
            <person name="Varghese N."/>
            <person name="Submissions S."/>
        </authorList>
    </citation>
    <scope>NUCLEOTIDE SEQUENCE [LARGE SCALE GENOMIC DNA]</scope>
    <source>
        <strain evidence="4">ATCC 700200</strain>
    </source>
</reference>
<protein>
    <recommendedName>
        <fullName evidence="2">SMODS and SLOG-associating 2TM effector domain-containing protein</fullName>
    </recommendedName>
</protein>
<gene>
    <name evidence="3" type="ORF">SAMN02745166_03538</name>
</gene>
<dbReference type="Pfam" id="PF18160">
    <property type="entry name" value="SLATT_5"/>
    <property type="match status" value="1"/>
</dbReference>
<evidence type="ECO:0000313" key="3">
    <source>
        <dbReference type="EMBL" id="SKB02087.1"/>
    </source>
</evidence>
<keyword evidence="1" id="KW-0812">Transmembrane</keyword>
<feature type="transmembrane region" description="Helical" evidence="1">
    <location>
        <begin position="90"/>
        <end position="108"/>
    </location>
</feature>
<name>A0A1T4YJQ9_9BACT</name>
<dbReference type="OrthoDB" id="195007at2"/>
<feature type="transmembrane region" description="Helical" evidence="1">
    <location>
        <begin position="59"/>
        <end position="78"/>
    </location>
</feature>